<dbReference type="EMBL" id="JBAMIC010000019">
    <property type="protein sequence ID" value="KAK7093387.1"/>
    <property type="molecule type" value="Genomic_DNA"/>
</dbReference>
<feature type="chain" id="PRO_5042947778" evidence="2">
    <location>
        <begin position="23"/>
        <end position="488"/>
    </location>
</feature>
<feature type="signal peptide" evidence="2">
    <location>
        <begin position="1"/>
        <end position="22"/>
    </location>
</feature>
<reference evidence="3 4" key="1">
    <citation type="submission" date="2024-02" db="EMBL/GenBank/DDBJ databases">
        <title>Chromosome-scale genome assembly of the rough periwinkle Littorina saxatilis.</title>
        <authorList>
            <person name="De Jode A."/>
            <person name="Faria R."/>
            <person name="Formenti G."/>
            <person name="Sims Y."/>
            <person name="Smith T.P."/>
            <person name="Tracey A."/>
            <person name="Wood J.M.D."/>
            <person name="Zagrodzka Z.B."/>
            <person name="Johannesson K."/>
            <person name="Butlin R.K."/>
            <person name="Leder E.H."/>
        </authorList>
    </citation>
    <scope>NUCLEOTIDE SEQUENCE [LARGE SCALE GENOMIC DNA]</scope>
    <source>
        <strain evidence="3">Snail1</strain>
        <tissue evidence="3">Muscle</tissue>
    </source>
</reference>
<dbReference type="SUPFAM" id="SSF51445">
    <property type="entry name" value="(Trans)glycosidases"/>
    <property type="match status" value="1"/>
</dbReference>
<dbReference type="GO" id="GO:0016020">
    <property type="term" value="C:membrane"/>
    <property type="evidence" value="ECO:0007669"/>
    <property type="project" value="InterPro"/>
</dbReference>
<dbReference type="GO" id="GO:0031012">
    <property type="term" value="C:extracellular matrix"/>
    <property type="evidence" value="ECO:0007669"/>
    <property type="project" value="TreeGrafter"/>
</dbReference>
<dbReference type="GO" id="GO:0016798">
    <property type="term" value="F:hydrolase activity, acting on glycosyl bonds"/>
    <property type="evidence" value="ECO:0007669"/>
    <property type="project" value="InterPro"/>
</dbReference>
<dbReference type="PANTHER" id="PTHR46145:SF4">
    <property type="entry name" value="HEPARANASE"/>
    <property type="match status" value="1"/>
</dbReference>
<evidence type="ECO:0000256" key="1">
    <source>
        <dbReference type="ARBA" id="ARBA00009800"/>
    </source>
</evidence>
<gene>
    <name evidence="3" type="ORF">V1264_007151</name>
</gene>
<evidence type="ECO:0000313" key="4">
    <source>
        <dbReference type="Proteomes" id="UP001374579"/>
    </source>
</evidence>
<name>A0AAN9AUK9_9CAEN</name>
<dbReference type="Pfam" id="PF03662">
    <property type="entry name" value="Glyco_hydro_79n"/>
    <property type="match status" value="1"/>
</dbReference>
<evidence type="ECO:0000313" key="3">
    <source>
        <dbReference type="EMBL" id="KAK7093387.1"/>
    </source>
</evidence>
<sequence>MMCSSVIFRALLINLLVGCVSSFLVHDAGLTLDVKLDLTHQVSSTDDRFLGVTLDSTLILYGHISRMDISSPLLKTLTQALSPAYLRVGGTKGDALTFNPSITGNRNTEFGADIWDKLNNFAHLAKWDMIWDFDYASLYKNYHWDPSNAKTMLQYSQDHGYKLPCFQLGNEPNLFYYFYHVWVTPQTLARDYQNFKTDVHSFPQYRDACILGPELTDISDPNHKKYITEFLQAGGGKALDGLTIHHYYECSNTFPISLGWFMDLRNFEAFENQLNIATQVVKQYAPGLPLWLSETSTVIITCPGEPNLRTTYANGFLYLDKLGMSARYGLKHVIRHQFFSQLVNSTYDFTPFTDYFVTLLYKRLVQGPVFKVLTSTPTVRMYAHCANPDSYQKGAIVVYAINIESADATLSFSQFHGQQFHLYLLTPGDQDGLTSKYIALNDQKLEMNGNQLPAMNPKVVHGANTVTLRGRSYGFVVLPDANVDVCKH</sequence>
<dbReference type="Proteomes" id="UP001374579">
    <property type="component" value="Unassembled WGS sequence"/>
</dbReference>
<dbReference type="Gene3D" id="3.20.20.80">
    <property type="entry name" value="Glycosidases"/>
    <property type="match status" value="1"/>
</dbReference>
<dbReference type="GO" id="GO:0005615">
    <property type="term" value="C:extracellular space"/>
    <property type="evidence" value="ECO:0007669"/>
    <property type="project" value="TreeGrafter"/>
</dbReference>
<accession>A0AAN9AUK9</accession>
<comment type="caution">
    <text evidence="3">The sequence shown here is derived from an EMBL/GenBank/DDBJ whole genome shotgun (WGS) entry which is preliminary data.</text>
</comment>
<evidence type="ECO:0000256" key="2">
    <source>
        <dbReference type="SAM" id="SignalP"/>
    </source>
</evidence>
<dbReference type="AlphaFoldDB" id="A0AAN9AUK9"/>
<organism evidence="3 4">
    <name type="scientific">Littorina saxatilis</name>
    <dbReference type="NCBI Taxonomy" id="31220"/>
    <lineage>
        <taxon>Eukaryota</taxon>
        <taxon>Metazoa</taxon>
        <taxon>Spiralia</taxon>
        <taxon>Lophotrochozoa</taxon>
        <taxon>Mollusca</taxon>
        <taxon>Gastropoda</taxon>
        <taxon>Caenogastropoda</taxon>
        <taxon>Littorinimorpha</taxon>
        <taxon>Littorinoidea</taxon>
        <taxon>Littorinidae</taxon>
        <taxon>Littorina</taxon>
    </lineage>
</organism>
<protein>
    <submittedName>
        <fullName evidence="3">Uncharacterized protein</fullName>
    </submittedName>
</protein>
<keyword evidence="2" id="KW-0732">Signal</keyword>
<dbReference type="InterPro" id="IPR005199">
    <property type="entry name" value="Glyco_hydro_79"/>
</dbReference>
<keyword evidence="4" id="KW-1185">Reference proteome</keyword>
<comment type="similarity">
    <text evidence="1">Belongs to the glycosyl hydrolase 79 family.</text>
</comment>
<dbReference type="InterPro" id="IPR017853">
    <property type="entry name" value="GH"/>
</dbReference>
<dbReference type="PANTHER" id="PTHR46145">
    <property type="entry name" value="HEPARANASE"/>
    <property type="match status" value="1"/>
</dbReference>
<proteinExistence type="inferred from homology"/>